<evidence type="ECO:0000313" key="12">
    <source>
        <dbReference type="Proteomes" id="UP000278962"/>
    </source>
</evidence>
<dbReference type="EMBL" id="RBIL01000002">
    <property type="protein sequence ID" value="RKQ87472.1"/>
    <property type="molecule type" value="Genomic_DNA"/>
</dbReference>
<comment type="subcellular location">
    <subcellularLocation>
        <location evidence="1">Bacterial flagellum basal body</location>
    </subcellularLocation>
    <subcellularLocation>
        <location evidence="2">Cell membrane</location>
        <topology evidence="2">Peripheral membrane protein</topology>
    </subcellularLocation>
</comment>
<dbReference type="Gene3D" id="3.40.1550.10">
    <property type="entry name" value="CheC-like"/>
    <property type="match status" value="1"/>
</dbReference>
<dbReference type="Pfam" id="PF01052">
    <property type="entry name" value="FliMN_C"/>
    <property type="match status" value="1"/>
</dbReference>
<dbReference type="GO" id="GO:0005886">
    <property type="term" value="C:plasma membrane"/>
    <property type="evidence" value="ECO:0007669"/>
    <property type="project" value="UniProtKB-SubCell"/>
</dbReference>
<keyword evidence="8" id="KW-0472">Membrane</keyword>
<keyword evidence="9" id="KW-0975">Bacterial flagellum</keyword>
<gene>
    <name evidence="11" type="ORF">C8N24_5494</name>
</gene>
<evidence type="ECO:0000256" key="5">
    <source>
        <dbReference type="ARBA" id="ARBA00022475"/>
    </source>
</evidence>
<dbReference type="GO" id="GO:0009425">
    <property type="term" value="C:bacterial-type flagellum basal body"/>
    <property type="evidence" value="ECO:0007669"/>
    <property type="project" value="UniProtKB-SubCell"/>
</dbReference>
<sequence>MTGAGGPVLSEDAIAALVDAARDGRLPEDKPTPQRRRRMRAVDFTRPTKFTAEQERRLGRTLEAFCRTASTRLSAELRVPLEFELLTSSQLTWANAHSQVPSSSTAAIFNVEPIGTKMLLSTESSLLLGAIELLLGGSIDGGVKDRRMTDIDQALGRHFFERLLAQLTLIWTDVAGLELQLETVDQHLETAQMVSVSEPTLSMMLEARLGGISATLALLIPWSAIAPVADRFGSREDSNGPRSEDEASSVRQAVGTVEMMVRAEVASVMMPIESVLALKEGDLLRLNSPAAAGITLYADQVPVHTGRPGRSGSRRAVQVTNNIAKGKGPR</sequence>
<evidence type="ECO:0000256" key="2">
    <source>
        <dbReference type="ARBA" id="ARBA00004202"/>
    </source>
</evidence>
<dbReference type="CDD" id="cd17908">
    <property type="entry name" value="FliM"/>
    <property type="match status" value="1"/>
</dbReference>
<evidence type="ECO:0000256" key="1">
    <source>
        <dbReference type="ARBA" id="ARBA00004117"/>
    </source>
</evidence>
<keyword evidence="5" id="KW-1003">Cell membrane</keyword>
<keyword evidence="11" id="KW-0282">Flagellum</keyword>
<dbReference type="InterPro" id="IPR036429">
    <property type="entry name" value="SpoA-like_sf"/>
</dbReference>
<dbReference type="GO" id="GO:0071978">
    <property type="term" value="P:bacterial-type flagellum-dependent swarming motility"/>
    <property type="evidence" value="ECO:0007669"/>
    <property type="project" value="TreeGrafter"/>
</dbReference>
<dbReference type="AlphaFoldDB" id="A0A660L3N5"/>
<evidence type="ECO:0000256" key="4">
    <source>
        <dbReference type="ARBA" id="ARBA00021898"/>
    </source>
</evidence>
<dbReference type="InterPro" id="IPR001689">
    <property type="entry name" value="Flag_FliM"/>
</dbReference>
<keyword evidence="11" id="KW-0969">Cilium</keyword>
<dbReference type="Proteomes" id="UP000278962">
    <property type="component" value="Unassembled WGS sequence"/>
</dbReference>
<proteinExistence type="inferred from homology"/>
<accession>A0A660L3N5</accession>
<dbReference type="RefSeq" id="WP_121256061.1">
    <property type="nucleotide sequence ID" value="NZ_RBIL01000002.1"/>
</dbReference>
<name>A0A660L3N5_9ACTN</name>
<dbReference type="OrthoDB" id="5241113at2"/>
<dbReference type="GO" id="GO:0050918">
    <property type="term" value="P:positive chemotaxis"/>
    <property type="evidence" value="ECO:0007669"/>
    <property type="project" value="TreeGrafter"/>
</dbReference>
<evidence type="ECO:0000256" key="9">
    <source>
        <dbReference type="ARBA" id="ARBA00023143"/>
    </source>
</evidence>
<comment type="similarity">
    <text evidence="3">Belongs to the FliM family.</text>
</comment>
<evidence type="ECO:0000256" key="3">
    <source>
        <dbReference type="ARBA" id="ARBA00011049"/>
    </source>
</evidence>
<evidence type="ECO:0000256" key="7">
    <source>
        <dbReference type="ARBA" id="ARBA00022779"/>
    </source>
</evidence>
<dbReference type="InterPro" id="IPR001543">
    <property type="entry name" value="FliN-like_C"/>
</dbReference>
<dbReference type="PANTHER" id="PTHR30034:SF6">
    <property type="entry name" value="YOP PROTEINS TRANSLOCATION PROTEIN Q"/>
    <property type="match status" value="1"/>
</dbReference>
<reference evidence="11 12" key="1">
    <citation type="submission" date="2018-10" db="EMBL/GenBank/DDBJ databases">
        <title>Genomic Encyclopedia of Archaeal and Bacterial Type Strains, Phase II (KMG-II): from individual species to whole genera.</title>
        <authorList>
            <person name="Goeker M."/>
        </authorList>
    </citation>
    <scope>NUCLEOTIDE SEQUENCE [LARGE SCALE GENOMIC DNA]</scope>
    <source>
        <strain evidence="11 12">DSM 14954</strain>
    </source>
</reference>
<dbReference type="InterPro" id="IPR028976">
    <property type="entry name" value="CheC-like_sf"/>
</dbReference>
<feature type="domain" description="Flagellar motor switch protein FliN-like C-terminal" evidence="10">
    <location>
        <begin position="253"/>
        <end position="323"/>
    </location>
</feature>
<keyword evidence="12" id="KW-1185">Reference proteome</keyword>
<evidence type="ECO:0000313" key="11">
    <source>
        <dbReference type="EMBL" id="RKQ87472.1"/>
    </source>
</evidence>
<dbReference type="Gene3D" id="2.30.330.10">
    <property type="entry name" value="SpoA-like"/>
    <property type="match status" value="1"/>
</dbReference>
<keyword evidence="11" id="KW-0966">Cell projection</keyword>
<protein>
    <recommendedName>
        <fullName evidence="4">Flagellar motor switch protein FliM</fullName>
    </recommendedName>
</protein>
<keyword evidence="7" id="KW-0283">Flagellar rotation</keyword>
<organism evidence="11 12">
    <name type="scientific">Solirubrobacter pauli</name>
    <dbReference type="NCBI Taxonomy" id="166793"/>
    <lineage>
        <taxon>Bacteria</taxon>
        <taxon>Bacillati</taxon>
        <taxon>Actinomycetota</taxon>
        <taxon>Thermoleophilia</taxon>
        <taxon>Solirubrobacterales</taxon>
        <taxon>Solirubrobacteraceae</taxon>
        <taxon>Solirubrobacter</taxon>
    </lineage>
</organism>
<comment type="caution">
    <text evidence="11">The sequence shown here is derived from an EMBL/GenBank/DDBJ whole genome shotgun (WGS) entry which is preliminary data.</text>
</comment>
<evidence type="ECO:0000259" key="10">
    <source>
        <dbReference type="Pfam" id="PF01052"/>
    </source>
</evidence>
<dbReference type="PANTHER" id="PTHR30034">
    <property type="entry name" value="FLAGELLAR MOTOR SWITCH PROTEIN FLIM"/>
    <property type="match status" value="1"/>
</dbReference>
<evidence type="ECO:0000256" key="8">
    <source>
        <dbReference type="ARBA" id="ARBA00023136"/>
    </source>
</evidence>
<keyword evidence="6" id="KW-0145">Chemotaxis</keyword>
<dbReference type="GO" id="GO:0003774">
    <property type="term" value="F:cytoskeletal motor activity"/>
    <property type="evidence" value="ECO:0007669"/>
    <property type="project" value="InterPro"/>
</dbReference>
<dbReference type="Pfam" id="PF02154">
    <property type="entry name" value="FliM"/>
    <property type="match status" value="1"/>
</dbReference>
<dbReference type="SUPFAM" id="SSF103039">
    <property type="entry name" value="CheC-like"/>
    <property type="match status" value="1"/>
</dbReference>
<dbReference type="SUPFAM" id="SSF101801">
    <property type="entry name" value="Surface presentation of antigens (SPOA)"/>
    <property type="match status" value="1"/>
</dbReference>
<evidence type="ECO:0000256" key="6">
    <source>
        <dbReference type="ARBA" id="ARBA00022500"/>
    </source>
</evidence>